<accession>A0A848IYP0</accession>
<dbReference type="GO" id="GO:0043565">
    <property type="term" value="F:sequence-specific DNA binding"/>
    <property type="evidence" value="ECO:0007669"/>
    <property type="project" value="TreeGrafter"/>
</dbReference>
<keyword evidence="3" id="KW-1185">Reference proteome</keyword>
<dbReference type="AlphaFoldDB" id="A0A848IYP0"/>
<dbReference type="NCBIfam" id="NF047646">
    <property type="entry name" value="REP_Tyr_transpos"/>
    <property type="match status" value="1"/>
</dbReference>
<organism evidence="2 3">
    <name type="scientific">Marinigracilibium pacificum</name>
    <dbReference type="NCBI Taxonomy" id="2729599"/>
    <lineage>
        <taxon>Bacteria</taxon>
        <taxon>Pseudomonadati</taxon>
        <taxon>Bacteroidota</taxon>
        <taxon>Cytophagia</taxon>
        <taxon>Cytophagales</taxon>
        <taxon>Flammeovirgaceae</taxon>
        <taxon>Marinigracilibium</taxon>
    </lineage>
</organism>
<dbReference type="RefSeq" id="WP_169680185.1">
    <property type="nucleotide sequence ID" value="NZ_JABBNU010000004.1"/>
</dbReference>
<protein>
    <submittedName>
        <fullName evidence="2">Transposase</fullName>
    </submittedName>
</protein>
<evidence type="ECO:0000259" key="1">
    <source>
        <dbReference type="SMART" id="SM01321"/>
    </source>
</evidence>
<evidence type="ECO:0000313" key="3">
    <source>
        <dbReference type="Proteomes" id="UP000559010"/>
    </source>
</evidence>
<sequence length="175" mass="20765">MGFEYRIRDQYATHFITITVNQWVDVFTRQDYINILIESLKFCQINKGLEIYSWVIMSNHLHLIVSSEKGNLSDIIRDFKKFTSSKIIKAIQNNGKESRKNWLLWLLRDEDKVKLWGKGYHAKEILTKEFMEQKMDYIHSNPVRAGIVEREEHYLNSSCAEIYGYGESILELSDY</sequence>
<gene>
    <name evidence="2" type="ORF">HH304_08525</name>
</gene>
<dbReference type="Proteomes" id="UP000559010">
    <property type="component" value="Unassembled WGS sequence"/>
</dbReference>
<dbReference type="InterPro" id="IPR002686">
    <property type="entry name" value="Transposase_17"/>
</dbReference>
<reference evidence="2 3" key="1">
    <citation type="submission" date="2020-04" db="EMBL/GenBank/DDBJ databases">
        <title>Flammeovirgaceae bacterium KN852 isolated from deep sea.</title>
        <authorList>
            <person name="Zhang D.-C."/>
        </authorList>
    </citation>
    <scope>NUCLEOTIDE SEQUENCE [LARGE SCALE GENOMIC DNA]</scope>
    <source>
        <strain evidence="2 3">KN852</strain>
    </source>
</reference>
<dbReference type="GO" id="GO:0006313">
    <property type="term" value="P:DNA transposition"/>
    <property type="evidence" value="ECO:0007669"/>
    <property type="project" value="InterPro"/>
</dbReference>
<feature type="domain" description="Transposase IS200-like" evidence="1">
    <location>
        <begin position="9"/>
        <end position="141"/>
    </location>
</feature>
<dbReference type="EMBL" id="JABBNU010000004">
    <property type="protein sequence ID" value="NMM48441.1"/>
    <property type="molecule type" value="Genomic_DNA"/>
</dbReference>
<proteinExistence type="predicted"/>
<dbReference type="SUPFAM" id="SSF143422">
    <property type="entry name" value="Transposase IS200-like"/>
    <property type="match status" value="1"/>
</dbReference>
<dbReference type="InterPro" id="IPR052715">
    <property type="entry name" value="RAYT_transposase"/>
</dbReference>
<evidence type="ECO:0000313" key="2">
    <source>
        <dbReference type="EMBL" id="NMM48441.1"/>
    </source>
</evidence>
<dbReference type="PANTHER" id="PTHR36966">
    <property type="entry name" value="REP-ASSOCIATED TYROSINE TRANSPOSASE"/>
    <property type="match status" value="1"/>
</dbReference>
<dbReference type="InterPro" id="IPR036515">
    <property type="entry name" value="Transposase_17_sf"/>
</dbReference>
<dbReference type="PANTHER" id="PTHR36966:SF1">
    <property type="entry name" value="REP-ASSOCIATED TYROSINE TRANSPOSASE"/>
    <property type="match status" value="1"/>
</dbReference>
<dbReference type="Gene3D" id="3.30.70.1290">
    <property type="entry name" value="Transposase IS200-like"/>
    <property type="match status" value="1"/>
</dbReference>
<dbReference type="SMART" id="SM01321">
    <property type="entry name" value="Y1_Tnp"/>
    <property type="match status" value="1"/>
</dbReference>
<dbReference type="Pfam" id="PF01797">
    <property type="entry name" value="Y1_Tnp"/>
    <property type="match status" value="1"/>
</dbReference>
<name>A0A848IYP0_9BACT</name>
<dbReference type="GO" id="GO:0004803">
    <property type="term" value="F:transposase activity"/>
    <property type="evidence" value="ECO:0007669"/>
    <property type="project" value="InterPro"/>
</dbReference>
<comment type="caution">
    <text evidence="2">The sequence shown here is derived from an EMBL/GenBank/DDBJ whole genome shotgun (WGS) entry which is preliminary data.</text>
</comment>